<dbReference type="PANTHER" id="PTHR32444:SF247">
    <property type="entry name" value="OS01G0958200 PROTEIN"/>
    <property type="match status" value="1"/>
</dbReference>
<dbReference type="SMART" id="SM00108">
    <property type="entry name" value="B_lectin"/>
    <property type="match status" value="1"/>
</dbReference>
<feature type="chain" id="PRO_5015117772" evidence="4">
    <location>
        <begin position="27"/>
        <end position="382"/>
    </location>
</feature>
<feature type="signal peptide" evidence="4">
    <location>
        <begin position="1"/>
        <end position="26"/>
    </location>
</feature>
<name>A0A2P5E4M5_PARAD</name>
<keyword evidence="2" id="KW-1015">Disulfide bond</keyword>
<dbReference type="PANTHER" id="PTHR32444">
    <property type="entry name" value="BULB-TYPE LECTIN DOMAIN-CONTAINING PROTEIN"/>
    <property type="match status" value="1"/>
</dbReference>
<sequence length="382" mass="43342">MDTETNPKFKLVLLLCLFLKSHISYGADSICMDDVISGDSTIVSAGRIFEMGFFRPDSAPNYCIGIWYLKDPTRRAVWVANREKPVKLASQLRMSDGNLVLFDESKLPIWSTNVSSSSATTTTRSVQAVLLDTGNLFLNDESSPSEPLWQSFDYPSHTWLPGAKMGYSKINKTRQILTSWKNSEDPDPGIFSLQLDQSDNSFVIQWNRSKNSWRSGPWDGHIFSGIPQMRVDYVYFFSFVSNKNETYITYSMKNTSTLTCHFEMDVSGQINQVNWLPTNGWNLFWSLPAQQCEVYAVCGAYGSCKSNENSLLFCHCLTGFEPNSPIDWKLKDYSGGCFRKTKLQCETNGSSVELKSIKQLTIIHLSLKYRKWTLPLCSELSC</sequence>
<dbReference type="OrthoDB" id="1194150at2759"/>
<dbReference type="Pfam" id="PF00954">
    <property type="entry name" value="S_locus_glycop"/>
    <property type="match status" value="1"/>
</dbReference>
<dbReference type="InterPro" id="IPR000858">
    <property type="entry name" value="S_locus_glycoprot_dom"/>
</dbReference>
<evidence type="ECO:0000256" key="1">
    <source>
        <dbReference type="ARBA" id="ARBA00022729"/>
    </source>
</evidence>
<keyword evidence="3" id="KW-0325">Glycoprotein</keyword>
<comment type="caution">
    <text evidence="6">The sequence shown here is derived from an EMBL/GenBank/DDBJ whole genome shotgun (WGS) entry which is preliminary data.</text>
</comment>
<proteinExistence type="predicted"/>
<gene>
    <name evidence="6" type="ORF">PanWU01x14_000630</name>
</gene>
<dbReference type="Proteomes" id="UP000237105">
    <property type="component" value="Unassembled WGS sequence"/>
</dbReference>
<dbReference type="InterPro" id="IPR036426">
    <property type="entry name" value="Bulb-type_lectin_dom_sf"/>
</dbReference>
<dbReference type="STRING" id="3476.A0A2P5E4M5"/>
<dbReference type="PROSITE" id="PS50927">
    <property type="entry name" value="BULB_LECTIN"/>
    <property type="match status" value="1"/>
</dbReference>
<evidence type="ECO:0000313" key="7">
    <source>
        <dbReference type="Proteomes" id="UP000237105"/>
    </source>
</evidence>
<dbReference type="Gene3D" id="2.90.10.10">
    <property type="entry name" value="Bulb-type lectin domain"/>
    <property type="match status" value="1"/>
</dbReference>
<evidence type="ECO:0000256" key="4">
    <source>
        <dbReference type="SAM" id="SignalP"/>
    </source>
</evidence>
<keyword evidence="1 4" id="KW-0732">Signal</keyword>
<dbReference type="EMBL" id="JXTB01000001">
    <property type="protein sequence ID" value="PON80507.1"/>
    <property type="molecule type" value="Genomic_DNA"/>
</dbReference>
<dbReference type="GO" id="GO:0048544">
    <property type="term" value="P:recognition of pollen"/>
    <property type="evidence" value="ECO:0007669"/>
    <property type="project" value="InterPro"/>
</dbReference>
<reference evidence="7" key="1">
    <citation type="submission" date="2016-06" db="EMBL/GenBank/DDBJ databases">
        <title>Parallel loss of symbiosis genes in relatives of nitrogen-fixing non-legume Parasponia.</title>
        <authorList>
            <person name="Van Velzen R."/>
            <person name="Holmer R."/>
            <person name="Bu F."/>
            <person name="Rutten L."/>
            <person name="Van Zeijl A."/>
            <person name="Liu W."/>
            <person name="Santuari L."/>
            <person name="Cao Q."/>
            <person name="Sharma T."/>
            <person name="Shen D."/>
            <person name="Roswanjaya Y."/>
            <person name="Wardhani T."/>
            <person name="Kalhor M.S."/>
            <person name="Jansen J."/>
            <person name="Van den Hoogen J."/>
            <person name="Gungor B."/>
            <person name="Hartog M."/>
            <person name="Hontelez J."/>
            <person name="Verver J."/>
            <person name="Yang W.-C."/>
            <person name="Schijlen E."/>
            <person name="Repin R."/>
            <person name="Schilthuizen M."/>
            <person name="Schranz E."/>
            <person name="Heidstra R."/>
            <person name="Miyata K."/>
            <person name="Fedorova E."/>
            <person name="Kohlen W."/>
            <person name="Bisseling T."/>
            <person name="Smit S."/>
            <person name="Geurts R."/>
        </authorList>
    </citation>
    <scope>NUCLEOTIDE SEQUENCE [LARGE SCALE GENOMIC DNA]</scope>
    <source>
        <strain evidence="7">cv. WU1-14</strain>
    </source>
</reference>
<organism evidence="6 7">
    <name type="scientific">Parasponia andersonii</name>
    <name type="common">Sponia andersonii</name>
    <dbReference type="NCBI Taxonomy" id="3476"/>
    <lineage>
        <taxon>Eukaryota</taxon>
        <taxon>Viridiplantae</taxon>
        <taxon>Streptophyta</taxon>
        <taxon>Embryophyta</taxon>
        <taxon>Tracheophyta</taxon>
        <taxon>Spermatophyta</taxon>
        <taxon>Magnoliopsida</taxon>
        <taxon>eudicotyledons</taxon>
        <taxon>Gunneridae</taxon>
        <taxon>Pentapetalae</taxon>
        <taxon>rosids</taxon>
        <taxon>fabids</taxon>
        <taxon>Rosales</taxon>
        <taxon>Cannabaceae</taxon>
        <taxon>Parasponia</taxon>
    </lineage>
</organism>
<evidence type="ECO:0000256" key="3">
    <source>
        <dbReference type="ARBA" id="ARBA00023180"/>
    </source>
</evidence>
<dbReference type="CDD" id="cd00028">
    <property type="entry name" value="B_lectin"/>
    <property type="match status" value="1"/>
</dbReference>
<evidence type="ECO:0000256" key="2">
    <source>
        <dbReference type="ARBA" id="ARBA00023157"/>
    </source>
</evidence>
<dbReference type="InterPro" id="IPR001480">
    <property type="entry name" value="Bulb-type_lectin_dom"/>
</dbReference>
<dbReference type="SUPFAM" id="SSF51110">
    <property type="entry name" value="alpha-D-mannose-specific plant lectins"/>
    <property type="match status" value="1"/>
</dbReference>
<keyword evidence="7" id="KW-1185">Reference proteome</keyword>
<feature type="domain" description="Bulb-type lectin" evidence="5">
    <location>
        <begin position="27"/>
        <end position="151"/>
    </location>
</feature>
<evidence type="ECO:0000313" key="6">
    <source>
        <dbReference type="EMBL" id="PON80507.1"/>
    </source>
</evidence>
<dbReference type="AlphaFoldDB" id="A0A2P5E4M5"/>
<protein>
    <submittedName>
        <fullName evidence="6">S-locus glycoprotein</fullName>
    </submittedName>
</protein>
<evidence type="ECO:0000259" key="5">
    <source>
        <dbReference type="PROSITE" id="PS50927"/>
    </source>
</evidence>
<accession>A0A2P5E4M5</accession>
<dbReference type="Pfam" id="PF01453">
    <property type="entry name" value="B_lectin"/>
    <property type="match status" value="1"/>
</dbReference>